<dbReference type="InterPro" id="IPR000719">
    <property type="entry name" value="Prot_kinase_dom"/>
</dbReference>
<feature type="compositionally biased region" description="Basic residues" evidence="1">
    <location>
        <begin position="292"/>
        <end position="303"/>
    </location>
</feature>
<feature type="region of interest" description="Disordered" evidence="1">
    <location>
        <begin position="1"/>
        <end position="75"/>
    </location>
</feature>
<dbReference type="InterPro" id="IPR011009">
    <property type="entry name" value="Kinase-like_dom_sf"/>
</dbReference>
<dbReference type="GO" id="GO:0005524">
    <property type="term" value="F:ATP binding"/>
    <property type="evidence" value="ECO:0007669"/>
    <property type="project" value="InterPro"/>
</dbReference>
<sequence>RWQGFKRSPIRTRSRCKQLDTNASGRDESDDDEEDTQPSPTHKKDVTRSTGPDLASEQGQRRDWKEGQTKQHRIQDRPYCTSDCLRGLAYGMPMDKACPNYQDHGHQHIKQEQFLQLVRTQLAQDRGRDADAVPLYLSGRIGALFKVRLSSHGYTLVAKDVETVDLGRLQHENDVYNRLQPIQGIYIPVCLGRVDLELLYYYNSGVYEHFLFLSWAGRPLFDTVDQITKANIIEKVAVAYKEIHKLHILHRDAEPRNIVYDEGNGKVMIVDFERAEFRGRQPLGSLGPNAWNKRKRGGAKKPKKDNFTEEEKTVILSVSRLV</sequence>
<dbReference type="SUPFAM" id="SSF56112">
    <property type="entry name" value="Protein kinase-like (PK-like)"/>
    <property type="match status" value="1"/>
</dbReference>
<feature type="compositionally biased region" description="Basic and acidic residues" evidence="1">
    <location>
        <begin position="59"/>
        <end position="75"/>
    </location>
</feature>
<evidence type="ECO:0000313" key="3">
    <source>
        <dbReference type="EMBL" id="KAF6805293.1"/>
    </source>
</evidence>
<name>A0A8H6MR67_9PEZI</name>
<dbReference type="Gene3D" id="1.10.510.10">
    <property type="entry name" value="Transferase(Phosphotransferase) domain 1"/>
    <property type="match status" value="1"/>
</dbReference>
<gene>
    <name evidence="3" type="ORF">CPLU01_15996</name>
</gene>
<dbReference type="AlphaFoldDB" id="A0A8H6MR67"/>
<dbReference type="Proteomes" id="UP000654918">
    <property type="component" value="Unassembled WGS sequence"/>
</dbReference>
<organism evidence="3 4">
    <name type="scientific">Colletotrichum plurivorum</name>
    <dbReference type="NCBI Taxonomy" id="2175906"/>
    <lineage>
        <taxon>Eukaryota</taxon>
        <taxon>Fungi</taxon>
        <taxon>Dikarya</taxon>
        <taxon>Ascomycota</taxon>
        <taxon>Pezizomycotina</taxon>
        <taxon>Sordariomycetes</taxon>
        <taxon>Hypocreomycetidae</taxon>
        <taxon>Glomerellales</taxon>
        <taxon>Glomerellaceae</taxon>
        <taxon>Colletotrichum</taxon>
        <taxon>Colletotrichum orchidearum species complex</taxon>
    </lineage>
</organism>
<keyword evidence="4" id="KW-1185">Reference proteome</keyword>
<dbReference type="GO" id="GO:0004672">
    <property type="term" value="F:protein kinase activity"/>
    <property type="evidence" value="ECO:0007669"/>
    <property type="project" value="InterPro"/>
</dbReference>
<feature type="non-terminal residue" evidence="3">
    <location>
        <position position="1"/>
    </location>
</feature>
<dbReference type="EMBL" id="WIGO01000757">
    <property type="protein sequence ID" value="KAF6805293.1"/>
    <property type="molecule type" value="Genomic_DNA"/>
</dbReference>
<proteinExistence type="predicted"/>
<evidence type="ECO:0000259" key="2">
    <source>
        <dbReference type="PROSITE" id="PS50011"/>
    </source>
</evidence>
<evidence type="ECO:0000313" key="4">
    <source>
        <dbReference type="Proteomes" id="UP000654918"/>
    </source>
</evidence>
<dbReference type="PROSITE" id="PS50011">
    <property type="entry name" value="PROTEIN_KINASE_DOM"/>
    <property type="match status" value="1"/>
</dbReference>
<reference evidence="3" key="1">
    <citation type="journal article" date="2020" name="Phytopathology">
        <title>Genome Sequence Resources of Colletotrichum truncatum, C. plurivorum, C. musicola, and C. sojae: Four Species Pathogenic to Soybean (Glycine max).</title>
        <authorList>
            <person name="Rogerio F."/>
            <person name="Boufleur T.R."/>
            <person name="Ciampi-Guillardi M."/>
            <person name="Sukno S.A."/>
            <person name="Thon M.R."/>
            <person name="Massola Junior N.S."/>
            <person name="Baroncelli R."/>
        </authorList>
    </citation>
    <scope>NUCLEOTIDE SEQUENCE</scope>
    <source>
        <strain evidence="3">LFN00145</strain>
    </source>
</reference>
<comment type="caution">
    <text evidence="3">The sequence shown here is derived from an EMBL/GenBank/DDBJ whole genome shotgun (WGS) entry which is preliminary data.</text>
</comment>
<feature type="domain" description="Protein kinase" evidence="2">
    <location>
        <begin position="130"/>
        <end position="322"/>
    </location>
</feature>
<evidence type="ECO:0000256" key="1">
    <source>
        <dbReference type="SAM" id="MobiDB-lite"/>
    </source>
</evidence>
<accession>A0A8H6MR67</accession>
<protein>
    <recommendedName>
        <fullName evidence="2">Protein kinase domain-containing protein</fullName>
    </recommendedName>
</protein>
<feature type="region of interest" description="Disordered" evidence="1">
    <location>
        <begin position="281"/>
        <end position="307"/>
    </location>
</feature>
<dbReference type="Pfam" id="PF06293">
    <property type="entry name" value="Kdo"/>
    <property type="match status" value="1"/>
</dbReference>